<dbReference type="AlphaFoldDB" id="W8VSC8"/>
<evidence type="ECO:0000313" key="1">
    <source>
        <dbReference type="EMBL" id="BAO56140.1"/>
    </source>
</evidence>
<dbReference type="RefSeq" id="WP_041496612.1">
    <property type="nucleotide sequence ID" value="NZ_AP014548.1"/>
</dbReference>
<name>W8VSC8_9FLAO</name>
<dbReference type="KEGG" id="nmf:NMS_2131"/>
<dbReference type="Proteomes" id="UP000031760">
    <property type="component" value="Chromosome"/>
</dbReference>
<dbReference type="HOGENOM" id="CLU_2070665_0_0_10"/>
<dbReference type="OrthoDB" id="9793489at2"/>
<dbReference type="EMBL" id="AP014548">
    <property type="protein sequence ID" value="BAO56140.1"/>
    <property type="molecule type" value="Genomic_DNA"/>
</dbReference>
<evidence type="ECO:0008006" key="3">
    <source>
        <dbReference type="Google" id="ProtNLM"/>
    </source>
</evidence>
<gene>
    <name evidence="1" type="ORF">NMS_2131</name>
</gene>
<dbReference type="InterPro" id="IPR012338">
    <property type="entry name" value="Beta-lactam/transpept-like"/>
</dbReference>
<accession>W8VSC8</accession>
<protein>
    <recommendedName>
        <fullName evidence="3">Beta-lactamase</fullName>
    </recommendedName>
</protein>
<reference evidence="1 2" key="1">
    <citation type="journal article" date="2014" name="Proc. Natl. Acad. Sci. U.S.A.">
        <title>Functional characterization of flavobacteria rhodopsins reveals a unique class of light-driven chloride pump in bacteria.</title>
        <authorList>
            <person name="Yoshizawa S."/>
            <person name="Kumagai Y."/>
            <person name="Kim H."/>
            <person name="Ogura Y."/>
            <person name="Hayashi T."/>
            <person name="Iwasaki W."/>
            <person name="DeLong E.F."/>
            <person name="Kogure K."/>
        </authorList>
    </citation>
    <scope>NUCLEOTIDE SEQUENCE [LARGE SCALE GENOMIC DNA]</scope>
    <source>
        <strain evidence="1 2">S1-08</strain>
    </source>
</reference>
<dbReference type="Gene3D" id="3.40.710.10">
    <property type="entry name" value="DD-peptidase/beta-lactamase superfamily"/>
    <property type="match status" value="1"/>
</dbReference>
<proteinExistence type="predicted"/>
<organism evidence="1 2">
    <name type="scientific">Nonlabens marinus S1-08</name>
    <dbReference type="NCBI Taxonomy" id="1454201"/>
    <lineage>
        <taxon>Bacteria</taxon>
        <taxon>Pseudomonadati</taxon>
        <taxon>Bacteroidota</taxon>
        <taxon>Flavobacteriia</taxon>
        <taxon>Flavobacteriales</taxon>
        <taxon>Flavobacteriaceae</taxon>
        <taxon>Nonlabens</taxon>
    </lineage>
</organism>
<evidence type="ECO:0000313" key="2">
    <source>
        <dbReference type="Proteomes" id="UP000031760"/>
    </source>
</evidence>
<keyword evidence="2" id="KW-1185">Reference proteome</keyword>
<dbReference type="STRING" id="1454201.NMS_2131"/>
<dbReference type="SUPFAM" id="SSF56601">
    <property type="entry name" value="beta-lactamase/transpeptidase-like"/>
    <property type="match status" value="1"/>
</dbReference>
<sequence length="118" mass="13271">MWSGETKFKKNIIAESQETIKDFQFKNYGYGLEFGKYKDLENLFHEGATGAWKATLIRFPKEAVSMITLTNTGKSIPSSKTRQMADVLFNLPSTETFLVTEPSAIGNYIGENNLLGTY</sequence>